<dbReference type="EMBL" id="CP003333">
    <property type="protein sequence ID" value="AFL68198.1"/>
    <property type="molecule type" value="Genomic_DNA"/>
</dbReference>
<name>I3XW74_SULBS</name>
<sequence>MKEIEALSMALRIFAQFLSDAPSQTTWQSMKEQEILKEWFIHSNSDLHLKGVSLWLQAHERESYEAVASDFTRLFLCDEVSLKAPPYASFYLDQSGEMYTRESDTVLALYKQFSFHTKLLQTEPADHGAIELEFLALLVQNYERDGAFEPVLKAFLSTHVAPWIYAHARDIQSNANSAFYQGLGCLLPVCIDALMHTFTLQAEPRKIYKTAS</sequence>
<dbReference type="STRING" id="760154.Sulba_0897"/>
<evidence type="ECO:0000313" key="3">
    <source>
        <dbReference type="Proteomes" id="UP000006176"/>
    </source>
</evidence>
<dbReference type="PANTHER" id="PTHR34227:SF1">
    <property type="entry name" value="DIMETHYL SULFOXIDE REDUCTASE CHAPERONE-RELATED"/>
    <property type="match status" value="1"/>
</dbReference>
<dbReference type="OrthoDB" id="13061at2"/>
<dbReference type="Pfam" id="PF02613">
    <property type="entry name" value="Nitrate_red_del"/>
    <property type="match status" value="1"/>
</dbReference>
<dbReference type="RefSeq" id="WP_014769078.1">
    <property type="nucleotide sequence ID" value="NC_018002.1"/>
</dbReference>
<evidence type="ECO:0000313" key="2">
    <source>
        <dbReference type="EMBL" id="AFL68198.1"/>
    </source>
</evidence>
<dbReference type="InterPro" id="IPR020945">
    <property type="entry name" value="DMSO/NO3_reduct_chaperone"/>
</dbReference>
<dbReference type="PANTHER" id="PTHR34227">
    <property type="entry name" value="CHAPERONE PROTEIN YCDY"/>
    <property type="match status" value="1"/>
</dbReference>
<dbReference type="Proteomes" id="UP000006176">
    <property type="component" value="Chromosome"/>
</dbReference>
<reference evidence="2 3" key="1">
    <citation type="submission" date="2012-06" db="EMBL/GenBank/DDBJ databases">
        <title>Complete sequence of Sulfurospirillum barnesii SES-3.</title>
        <authorList>
            <consortium name="US DOE Joint Genome Institute"/>
            <person name="Lucas S."/>
            <person name="Han J."/>
            <person name="Lapidus A."/>
            <person name="Cheng J.-F."/>
            <person name="Goodwin L."/>
            <person name="Pitluck S."/>
            <person name="Peters L."/>
            <person name="Ovchinnikova G."/>
            <person name="Lu M."/>
            <person name="Detter J.C."/>
            <person name="Han C."/>
            <person name="Tapia R."/>
            <person name="Land M."/>
            <person name="Hauser L."/>
            <person name="Kyrpides N."/>
            <person name="Ivanova N."/>
            <person name="Pagani I."/>
            <person name="Stolz J."/>
            <person name="Arkin A."/>
            <person name="Dehal P."/>
            <person name="Oremland R."/>
            <person name="Saltikov C."/>
            <person name="Basu P."/>
            <person name="Hollibaugh J."/>
            <person name="Newman D."/>
            <person name="Stolyar S."/>
            <person name="Hazen T."/>
            <person name="Woyke T."/>
        </authorList>
    </citation>
    <scope>NUCLEOTIDE SEQUENCE [LARGE SCALE GENOMIC DNA]</scope>
    <source>
        <strain evidence="3">ATCC 700032 / DSM 10660 / SES-3</strain>
    </source>
</reference>
<gene>
    <name evidence="2" type="ordered locus">Sulba_0897</name>
</gene>
<dbReference type="SUPFAM" id="SSF89155">
    <property type="entry name" value="TorD-like"/>
    <property type="match status" value="1"/>
</dbReference>
<organism evidence="2 3">
    <name type="scientific">Sulfurospirillum barnesii (strain ATCC 700032 / DSM 10660 / SES-3)</name>
    <dbReference type="NCBI Taxonomy" id="760154"/>
    <lineage>
        <taxon>Bacteria</taxon>
        <taxon>Pseudomonadati</taxon>
        <taxon>Campylobacterota</taxon>
        <taxon>Epsilonproteobacteria</taxon>
        <taxon>Campylobacterales</taxon>
        <taxon>Sulfurospirillaceae</taxon>
        <taxon>Sulfurospirillum</taxon>
    </lineage>
</organism>
<dbReference type="KEGG" id="sba:Sulba_0897"/>
<proteinExistence type="predicted"/>
<dbReference type="InterPro" id="IPR050289">
    <property type="entry name" value="TorD/DmsD_chaperones"/>
</dbReference>
<dbReference type="AlphaFoldDB" id="I3XW74"/>
<dbReference type="HOGENOM" id="CLU_077650_7_0_7"/>
<keyword evidence="3" id="KW-1185">Reference proteome</keyword>
<dbReference type="PATRIC" id="fig|760154.4.peg.898"/>
<dbReference type="Gene3D" id="1.10.3480.10">
    <property type="entry name" value="TorD-like"/>
    <property type="match status" value="1"/>
</dbReference>
<keyword evidence="1" id="KW-0143">Chaperone</keyword>
<dbReference type="eggNOG" id="COG3381">
    <property type="taxonomic scope" value="Bacteria"/>
</dbReference>
<evidence type="ECO:0000256" key="1">
    <source>
        <dbReference type="ARBA" id="ARBA00023186"/>
    </source>
</evidence>
<protein>
    <submittedName>
        <fullName evidence="2">Putative component of anaerobic dehydrogenase</fullName>
    </submittedName>
</protein>
<dbReference type="InterPro" id="IPR036411">
    <property type="entry name" value="TorD-like_sf"/>
</dbReference>
<accession>I3XW74</accession>